<accession>A0A9P4IWW9</accession>
<evidence type="ECO:0000313" key="1">
    <source>
        <dbReference type="EMBL" id="KAF2149975.1"/>
    </source>
</evidence>
<dbReference type="Proteomes" id="UP000799439">
    <property type="component" value="Unassembled WGS sequence"/>
</dbReference>
<reference evidence="1" key="1">
    <citation type="journal article" date="2020" name="Stud. Mycol.">
        <title>101 Dothideomycetes genomes: a test case for predicting lifestyles and emergence of pathogens.</title>
        <authorList>
            <person name="Haridas S."/>
            <person name="Albert R."/>
            <person name="Binder M."/>
            <person name="Bloem J."/>
            <person name="Labutti K."/>
            <person name="Salamov A."/>
            <person name="Andreopoulos B."/>
            <person name="Baker S."/>
            <person name="Barry K."/>
            <person name="Bills G."/>
            <person name="Bluhm B."/>
            <person name="Cannon C."/>
            <person name="Castanera R."/>
            <person name="Culley D."/>
            <person name="Daum C."/>
            <person name="Ezra D."/>
            <person name="Gonzalez J."/>
            <person name="Henrissat B."/>
            <person name="Kuo A."/>
            <person name="Liang C."/>
            <person name="Lipzen A."/>
            <person name="Lutzoni F."/>
            <person name="Magnuson J."/>
            <person name="Mondo S."/>
            <person name="Nolan M."/>
            <person name="Ohm R."/>
            <person name="Pangilinan J."/>
            <person name="Park H.-J."/>
            <person name="Ramirez L."/>
            <person name="Alfaro M."/>
            <person name="Sun H."/>
            <person name="Tritt A."/>
            <person name="Yoshinaga Y."/>
            <person name="Zwiers L.-H."/>
            <person name="Turgeon B."/>
            <person name="Goodwin S."/>
            <person name="Spatafora J."/>
            <person name="Crous P."/>
            <person name="Grigoriev I."/>
        </authorList>
    </citation>
    <scope>NUCLEOTIDE SEQUENCE</scope>
    <source>
        <strain evidence="1">CBS 260.36</strain>
    </source>
</reference>
<keyword evidence="2" id="KW-1185">Reference proteome</keyword>
<gene>
    <name evidence="1" type="ORF">K461DRAFT_37469</name>
</gene>
<sequence length="155" mass="16789">MRLQGRPGGFLLEGEEYPLPTRGTATCRRVTRPVLCLSSIPGHSTGADSSRGDHWNGRGLSKESVWLDRARVWQSCVIPHCPEGLHDGLAKTGNDGRDLLGQAGACVTECGGYFGLPLCEMTWPKLRNYTNSHVDNGENRSGVLVLGRMQRGGNA</sequence>
<protein>
    <submittedName>
        <fullName evidence="1">Uncharacterized protein</fullName>
    </submittedName>
</protein>
<proteinExistence type="predicted"/>
<evidence type="ECO:0000313" key="2">
    <source>
        <dbReference type="Proteomes" id="UP000799439"/>
    </source>
</evidence>
<dbReference type="EMBL" id="ML996090">
    <property type="protein sequence ID" value="KAF2149975.1"/>
    <property type="molecule type" value="Genomic_DNA"/>
</dbReference>
<comment type="caution">
    <text evidence="1">The sequence shown here is derived from an EMBL/GenBank/DDBJ whole genome shotgun (WGS) entry which is preliminary data.</text>
</comment>
<name>A0A9P4IWW9_9PEZI</name>
<dbReference type="AlphaFoldDB" id="A0A9P4IWW9"/>
<organism evidence="1 2">
    <name type="scientific">Myriangium duriaei CBS 260.36</name>
    <dbReference type="NCBI Taxonomy" id="1168546"/>
    <lineage>
        <taxon>Eukaryota</taxon>
        <taxon>Fungi</taxon>
        <taxon>Dikarya</taxon>
        <taxon>Ascomycota</taxon>
        <taxon>Pezizomycotina</taxon>
        <taxon>Dothideomycetes</taxon>
        <taxon>Dothideomycetidae</taxon>
        <taxon>Myriangiales</taxon>
        <taxon>Myriangiaceae</taxon>
        <taxon>Myriangium</taxon>
    </lineage>
</organism>